<reference evidence="1" key="1">
    <citation type="journal article" date="2012" name="Proc. Natl. Acad. Sci. U.S.A.">
        <title>Antigenic diversity is generated by distinct evolutionary mechanisms in African trypanosome species.</title>
        <authorList>
            <person name="Jackson A.P."/>
            <person name="Berry A."/>
            <person name="Aslett M."/>
            <person name="Allison H.C."/>
            <person name="Burton P."/>
            <person name="Vavrova-Anderson J."/>
            <person name="Brown R."/>
            <person name="Browne H."/>
            <person name="Corton N."/>
            <person name="Hauser H."/>
            <person name="Gamble J."/>
            <person name="Gilderthorp R."/>
            <person name="Marcello L."/>
            <person name="McQuillan J."/>
            <person name="Otto T.D."/>
            <person name="Quail M.A."/>
            <person name="Sanders M.J."/>
            <person name="van Tonder A."/>
            <person name="Ginger M.L."/>
            <person name="Field M.C."/>
            <person name="Barry J.D."/>
            <person name="Hertz-Fowler C."/>
            <person name="Berriman M."/>
        </authorList>
    </citation>
    <scope>NUCLEOTIDE SEQUENCE</scope>
    <source>
        <strain evidence="1">IL3000</strain>
    </source>
</reference>
<gene>
    <name evidence="1" type="ORF">TCIL3000_3_1060</name>
</gene>
<dbReference type="PANTHER" id="PTHR31051:SF1">
    <property type="entry name" value="PROTEASOME ASSEMBLY CHAPERONE 3"/>
    <property type="match status" value="1"/>
</dbReference>
<dbReference type="Gene3D" id="3.30.230.90">
    <property type="match status" value="1"/>
</dbReference>
<dbReference type="InterPro" id="IPR053720">
    <property type="entry name" value="Psm_Assembly_Chaperone"/>
</dbReference>
<dbReference type="AlphaFoldDB" id="G0UJX6"/>
<protein>
    <submittedName>
        <fullName evidence="1">Uncharacterized protein</fullName>
    </submittedName>
</protein>
<sequence>MAVPPSACFRQCSLTYGTEPSTIHISQQFFSDYIWILVTEDDTCIPGVVLRFDPREVGPCASYGDVNSLPSLPCECLLGIRDHPLTNAIASSVSHALQREGEQRPLLLCISVTKTAKRLKQSEERIAFVREVKNKVMMLARGEGDDDGFKHCSGTMP</sequence>
<proteinExistence type="predicted"/>
<evidence type="ECO:0000313" key="1">
    <source>
        <dbReference type="EMBL" id="CCC89681.1"/>
    </source>
</evidence>
<dbReference type="GO" id="GO:0043248">
    <property type="term" value="P:proteasome assembly"/>
    <property type="evidence" value="ECO:0007669"/>
    <property type="project" value="InterPro"/>
</dbReference>
<dbReference type="InterPro" id="IPR018788">
    <property type="entry name" value="Proteasome_assmbl_chp_3"/>
</dbReference>
<organism evidence="1">
    <name type="scientific">Trypanosoma congolense (strain IL3000)</name>
    <dbReference type="NCBI Taxonomy" id="1068625"/>
    <lineage>
        <taxon>Eukaryota</taxon>
        <taxon>Discoba</taxon>
        <taxon>Euglenozoa</taxon>
        <taxon>Kinetoplastea</taxon>
        <taxon>Metakinetoplastina</taxon>
        <taxon>Trypanosomatida</taxon>
        <taxon>Trypanosomatidae</taxon>
        <taxon>Trypanosoma</taxon>
        <taxon>Nannomonas</taxon>
    </lineage>
</organism>
<dbReference type="EMBL" id="HE575316">
    <property type="protein sequence ID" value="CCC89681.1"/>
    <property type="molecule type" value="Genomic_DNA"/>
</dbReference>
<dbReference type="Pfam" id="PF10178">
    <property type="entry name" value="PAC3"/>
    <property type="match status" value="1"/>
</dbReference>
<name>G0UJX6_TRYCI</name>
<accession>G0UJX6</accession>
<dbReference type="VEuPathDB" id="TriTrypDB:TcIL3000_3_1060"/>
<dbReference type="PANTHER" id="PTHR31051">
    <property type="entry name" value="PROTEASOME ASSEMBLY CHAPERONE 3"/>
    <property type="match status" value="1"/>
</dbReference>